<dbReference type="InterPro" id="IPR028098">
    <property type="entry name" value="Glyco_trans_4-like_N"/>
</dbReference>
<proteinExistence type="predicted"/>
<dbReference type="GO" id="GO:0016757">
    <property type="term" value="F:glycosyltransferase activity"/>
    <property type="evidence" value="ECO:0007669"/>
    <property type="project" value="UniProtKB-ARBA"/>
</dbReference>
<dbReference type="Pfam" id="PF13439">
    <property type="entry name" value="Glyco_transf_4"/>
    <property type="match status" value="1"/>
</dbReference>
<dbReference type="SUPFAM" id="SSF53756">
    <property type="entry name" value="UDP-Glycosyltransferase/glycogen phosphorylase"/>
    <property type="match status" value="1"/>
</dbReference>
<dbReference type="Proteomes" id="UP000278036">
    <property type="component" value="Unassembled WGS sequence"/>
</dbReference>
<organism evidence="2 5">
    <name type="scientific">Teichococcus wenyumeiae</name>
    <dbReference type="NCBI Taxonomy" id="2478470"/>
    <lineage>
        <taxon>Bacteria</taxon>
        <taxon>Pseudomonadati</taxon>
        <taxon>Pseudomonadota</taxon>
        <taxon>Alphaproteobacteria</taxon>
        <taxon>Acetobacterales</taxon>
        <taxon>Roseomonadaceae</taxon>
        <taxon>Roseomonas</taxon>
    </lineage>
</organism>
<evidence type="ECO:0000259" key="1">
    <source>
        <dbReference type="Pfam" id="PF13439"/>
    </source>
</evidence>
<dbReference type="AlphaFoldDB" id="A0A3A9JAB7"/>
<feature type="domain" description="Glycosyltransferase subfamily 4-like N-terminal" evidence="1">
    <location>
        <begin position="32"/>
        <end position="195"/>
    </location>
</feature>
<gene>
    <name evidence="2" type="ORF">D6Z83_16820</name>
    <name evidence="3" type="ORF">EBE87_04140</name>
</gene>
<name>A0A3A9JAB7_9PROT</name>
<dbReference type="PANTHER" id="PTHR12526">
    <property type="entry name" value="GLYCOSYLTRANSFERASE"/>
    <property type="match status" value="1"/>
</dbReference>
<evidence type="ECO:0000313" key="3">
    <source>
        <dbReference type="EMBL" id="RMI26475.1"/>
    </source>
</evidence>
<dbReference type="Pfam" id="PF13692">
    <property type="entry name" value="Glyco_trans_1_4"/>
    <property type="match status" value="1"/>
</dbReference>
<dbReference type="PANTHER" id="PTHR12526:SF638">
    <property type="entry name" value="SPORE COAT PROTEIN SA"/>
    <property type="match status" value="1"/>
</dbReference>
<dbReference type="CDD" id="cd03801">
    <property type="entry name" value="GT4_PimA-like"/>
    <property type="match status" value="1"/>
</dbReference>
<keyword evidence="4" id="KW-1185">Reference proteome</keyword>
<evidence type="ECO:0000313" key="4">
    <source>
        <dbReference type="Proteomes" id="UP000274097"/>
    </source>
</evidence>
<accession>A0A3A9JAB7</accession>
<dbReference type="Gene3D" id="3.40.50.2000">
    <property type="entry name" value="Glycogen Phosphorylase B"/>
    <property type="match status" value="2"/>
</dbReference>
<dbReference type="Proteomes" id="UP000274097">
    <property type="component" value="Unassembled WGS sequence"/>
</dbReference>
<dbReference type="EMBL" id="RFLX01000002">
    <property type="protein sequence ID" value="RMI26475.1"/>
    <property type="molecule type" value="Genomic_DNA"/>
</dbReference>
<dbReference type="EMBL" id="RAQU01000111">
    <property type="protein sequence ID" value="RKK03000.1"/>
    <property type="molecule type" value="Genomic_DNA"/>
</dbReference>
<evidence type="ECO:0000313" key="5">
    <source>
        <dbReference type="Proteomes" id="UP000278036"/>
    </source>
</evidence>
<comment type="caution">
    <text evidence="2">The sequence shown here is derived from an EMBL/GenBank/DDBJ whole genome shotgun (WGS) entry which is preliminary data.</text>
</comment>
<keyword evidence="2" id="KW-0808">Transferase</keyword>
<sequence length="397" mass="42372">MLVWPRPAERFEAIVRSLQVQRILLVLPSEDVGGTELHTAALAHALQQQGMEAILSCDPALSGRLRPSFPDLNFHEAPVSWIAKDGAAAASAAQAAEVATLLEALRPDAVVLALPWPNFGLGALRAVAEARLPLMVVSHLAPASGRLSGMDAMPWPLTQAGLAWIAVSEPVARRTEQLFDMPPGILRVIPNGVDLPPAPPLGEEARLRAALRAELDVAPETPVALFAGRLEEAKGADRLPEIAAAFHAACGGVVACAGRGSWRVRLSGLGKGPLRLLGYRQDVDRLLLASDALLLPSRIEGLPLIYLEAAMRRRPVVASHAALACFGPLAAERALLVPDDDLPGYARMLEQAVWREPSAQVRAVVEEAWYQASTHDRAAMYEAYLSALRGLCALSPA</sequence>
<protein>
    <submittedName>
        <fullName evidence="2">Glycosyltransferase</fullName>
    </submittedName>
</protein>
<reference evidence="2 5" key="1">
    <citation type="submission" date="2018-09" db="EMBL/GenBank/DDBJ databases">
        <title>Roseomonas sp. nov., isolated from feces of Tibetan antelopes in the Qinghai-Tibet plateau, China.</title>
        <authorList>
            <person name="Tian Z."/>
        </authorList>
    </citation>
    <scope>NUCLEOTIDE SEQUENCE [LARGE SCALE GENOMIC DNA]</scope>
    <source>
        <strain evidence="3 4">Z23</strain>
        <strain evidence="2 5">Z24</strain>
    </source>
</reference>
<evidence type="ECO:0000313" key="2">
    <source>
        <dbReference type="EMBL" id="RKK03000.1"/>
    </source>
</evidence>
<dbReference type="InParanoid" id="A0A3A9JAB7"/>